<dbReference type="SMART" id="SM00823">
    <property type="entry name" value="PKS_PP"/>
    <property type="match status" value="1"/>
</dbReference>
<dbReference type="EMBL" id="BAAASD010000001">
    <property type="protein sequence ID" value="GAA2323521.1"/>
    <property type="molecule type" value="Genomic_DNA"/>
</dbReference>
<dbReference type="PROSITE" id="PS50075">
    <property type="entry name" value="CARRIER"/>
    <property type="match status" value="1"/>
</dbReference>
<dbReference type="Pfam" id="PF00109">
    <property type="entry name" value="ketoacyl-synt"/>
    <property type="match status" value="1"/>
</dbReference>
<evidence type="ECO:0000256" key="4">
    <source>
        <dbReference type="ARBA" id="ARBA00023194"/>
    </source>
</evidence>
<keyword evidence="3" id="KW-0808">Transferase</keyword>
<evidence type="ECO:0008006" key="10">
    <source>
        <dbReference type="Google" id="ProtNLM"/>
    </source>
</evidence>
<dbReference type="PANTHER" id="PTHR43775">
    <property type="entry name" value="FATTY ACID SYNTHASE"/>
    <property type="match status" value="1"/>
</dbReference>
<feature type="compositionally biased region" description="Pro residues" evidence="5">
    <location>
        <begin position="804"/>
        <end position="815"/>
    </location>
</feature>
<keyword evidence="2" id="KW-0597">Phosphoprotein</keyword>
<dbReference type="Proteomes" id="UP001500253">
    <property type="component" value="Unassembled WGS sequence"/>
</dbReference>
<dbReference type="PROSITE" id="PS00098">
    <property type="entry name" value="THIOLASE_1"/>
    <property type="match status" value="1"/>
</dbReference>
<evidence type="ECO:0000259" key="7">
    <source>
        <dbReference type="PROSITE" id="PS52004"/>
    </source>
</evidence>
<dbReference type="InterPro" id="IPR014031">
    <property type="entry name" value="Ketoacyl_synth_C"/>
</dbReference>
<organism evidence="8 9">
    <name type="scientific">Streptomyces cuspidosporus</name>
    <dbReference type="NCBI Taxonomy" id="66882"/>
    <lineage>
        <taxon>Bacteria</taxon>
        <taxon>Bacillati</taxon>
        <taxon>Actinomycetota</taxon>
        <taxon>Actinomycetes</taxon>
        <taxon>Kitasatosporales</taxon>
        <taxon>Streptomycetaceae</taxon>
        <taxon>Streptomyces</taxon>
    </lineage>
</organism>
<dbReference type="Gene3D" id="3.40.366.10">
    <property type="entry name" value="Malonyl-Coenzyme A Acyl Carrier Protein, domain 2"/>
    <property type="match status" value="1"/>
</dbReference>
<dbReference type="RefSeq" id="WP_346172408.1">
    <property type="nucleotide sequence ID" value="NZ_BAAASD010000001.1"/>
</dbReference>
<dbReference type="InterPro" id="IPR020841">
    <property type="entry name" value="PKS_Beta-ketoAc_synthase_dom"/>
</dbReference>
<evidence type="ECO:0000259" key="6">
    <source>
        <dbReference type="PROSITE" id="PS50075"/>
    </source>
</evidence>
<accession>A0ABN3F9S7</accession>
<dbReference type="InterPro" id="IPR020806">
    <property type="entry name" value="PKS_PP-bd"/>
</dbReference>
<evidence type="ECO:0000256" key="3">
    <source>
        <dbReference type="ARBA" id="ARBA00022679"/>
    </source>
</evidence>
<dbReference type="Gene3D" id="3.40.47.10">
    <property type="match status" value="1"/>
</dbReference>
<keyword evidence="4" id="KW-0045">Antibiotic biosynthesis</keyword>
<dbReference type="Pfam" id="PF16197">
    <property type="entry name" value="KAsynt_C_assoc"/>
    <property type="match status" value="1"/>
</dbReference>
<evidence type="ECO:0000256" key="2">
    <source>
        <dbReference type="ARBA" id="ARBA00022553"/>
    </source>
</evidence>
<evidence type="ECO:0000313" key="8">
    <source>
        <dbReference type="EMBL" id="GAA2323521.1"/>
    </source>
</evidence>
<dbReference type="PANTHER" id="PTHR43775:SF37">
    <property type="entry name" value="SI:DKEY-61P9.11"/>
    <property type="match status" value="1"/>
</dbReference>
<keyword evidence="9" id="KW-1185">Reference proteome</keyword>
<dbReference type="InterPro" id="IPR050091">
    <property type="entry name" value="PKS_NRPS_Biosynth_Enz"/>
</dbReference>
<dbReference type="InterPro" id="IPR036736">
    <property type="entry name" value="ACP-like_sf"/>
</dbReference>
<dbReference type="Pfam" id="PF00550">
    <property type="entry name" value="PP-binding"/>
    <property type="match status" value="1"/>
</dbReference>
<feature type="region of interest" description="Disordered" evidence="5">
    <location>
        <begin position="760"/>
        <end position="821"/>
    </location>
</feature>
<dbReference type="Pfam" id="PF02801">
    <property type="entry name" value="Ketoacyl-synt_C"/>
    <property type="match status" value="1"/>
</dbReference>
<evidence type="ECO:0000313" key="9">
    <source>
        <dbReference type="Proteomes" id="UP001500253"/>
    </source>
</evidence>
<dbReference type="InterPro" id="IPR020615">
    <property type="entry name" value="Thiolase_acyl_enz_int_AS"/>
</dbReference>
<dbReference type="SMART" id="SM00825">
    <property type="entry name" value="PKS_KS"/>
    <property type="match status" value="1"/>
</dbReference>
<dbReference type="InterPro" id="IPR032821">
    <property type="entry name" value="PKS_assoc"/>
</dbReference>
<dbReference type="InterPro" id="IPR016039">
    <property type="entry name" value="Thiolase-like"/>
</dbReference>
<keyword evidence="1" id="KW-0596">Phosphopantetheine</keyword>
<comment type="caution">
    <text evidence="8">The sequence shown here is derived from an EMBL/GenBank/DDBJ whole genome shotgun (WGS) entry which is preliminary data.</text>
</comment>
<dbReference type="Gene3D" id="1.10.1240.100">
    <property type="match status" value="1"/>
</dbReference>
<evidence type="ECO:0000256" key="5">
    <source>
        <dbReference type="SAM" id="MobiDB-lite"/>
    </source>
</evidence>
<evidence type="ECO:0000256" key="1">
    <source>
        <dbReference type="ARBA" id="ARBA00022450"/>
    </source>
</evidence>
<dbReference type="PROSITE" id="PS52004">
    <property type="entry name" value="KS3_2"/>
    <property type="match status" value="1"/>
</dbReference>
<dbReference type="InterPro" id="IPR029058">
    <property type="entry name" value="AB_hydrolase_fold"/>
</dbReference>
<dbReference type="InterPro" id="IPR014030">
    <property type="entry name" value="Ketoacyl_synth_N"/>
</dbReference>
<dbReference type="Gene3D" id="3.40.50.1820">
    <property type="entry name" value="alpha/beta hydrolase"/>
    <property type="match status" value="1"/>
</dbReference>
<dbReference type="SUPFAM" id="SSF53901">
    <property type="entry name" value="Thiolase-like"/>
    <property type="match status" value="1"/>
</dbReference>
<protein>
    <recommendedName>
        <fullName evidence="10">Carrier domain-containing protein</fullName>
    </recommendedName>
</protein>
<dbReference type="CDD" id="cd00833">
    <property type="entry name" value="PKS"/>
    <property type="match status" value="1"/>
</dbReference>
<sequence>MTVQQEEKSIAVIGMACRFPGADDTDAYWAGLLAGETSVVRLTDEELRARGVPEATLSNPRYVPVAGLLDGIDLFDAAYFGIAPAEAAAMDPQHRLFLQEAVHALEHAGLADPGAGRRVGVFCGAGENRYAALLPEPESGARTHRGVSDTPAALPLRVSYHLDLRGPSVYVNSLCSTALTAVHLARRSLLAGECDVALAGAVSLRLPQHHGYQAVDGGAMSPDGRLRPFDGAATGTVPGSGVGVLVLKGLARALRDGDTVHAVLRGSALNNDGADRQSFAAPSVRGQRDVVLAALADAAIDPATVGYVEAHGTGTPLGDPVELAALREAREHLGVTTPCAVGAVKSSVGHLDTAAGMAGIIKAVLAVREGVVPATVGHDELNPDIHLDGSGLYINTRTRPWPLTTHPRRAAVTALGMGGANAHIVLEQPPTMPATPRHTGADAGAEPWTPQVFPLSAHAPASFDRLRERLAQAVTAAPHPPSYGDVALTLQQGRVHRRLRRAWVAPTLAALASALREDVPPLPRGPVVLGVDLRGEAPYAPGASPLARLPRLRDARERPGPAALEERAASAGEEFRTACGALESLAALGAVPDALVAVDGGEYPAFAFAGALPWDVALRCALRHAQAVEAALAGGDLGACDELLARIQEELARARMSPLTCELRSLTLDTTLPAGAVPPADHLLEVTRSAVMGPAEAALPAGVPNVAAAVATWEDWLRLVAHCWERGAEVSWETLRGPAPARRTPLPLYPFDAVRHWGAAAPAPAPPTPAAQTPAAPAPAPPTPAAQTPAAPAPATPTCAPTAPGGPSPTLPSPAPAAATPADTVTELAGIWRDVLGVPEVRPDDSFFALGGHSLVASQVMVRIRERFDVRVSLGDLLEAETLAGMASLVDEGLTSMRLYAALTSTADDRMGTVEL</sequence>
<name>A0ABN3F9S7_9ACTN</name>
<dbReference type="InterPro" id="IPR009081">
    <property type="entry name" value="PP-bd_ACP"/>
</dbReference>
<gene>
    <name evidence="8" type="ORF">GCM10010246_00190</name>
</gene>
<dbReference type="SUPFAM" id="SSF47336">
    <property type="entry name" value="ACP-like"/>
    <property type="match status" value="1"/>
</dbReference>
<dbReference type="InterPro" id="IPR001227">
    <property type="entry name" value="Ac_transferase_dom_sf"/>
</dbReference>
<reference evidence="8 9" key="1">
    <citation type="journal article" date="2019" name="Int. J. Syst. Evol. Microbiol.">
        <title>The Global Catalogue of Microorganisms (GCM) 10K type strain sequencing project: providing services to taxonomists for standard genome sequencing and annotation.</title>
        <authorList>
            <consortium name="The Broad Institute Genomics Platform"/>
            <consortium name="The Broad Institute Genome Sequencing Center for Infectious Disease"/>
            <person name="Wu L."/>
            <person name="Ma J."/>
        </authorList>
    </citation>
    <scope>NUCLEOTIDE SEQUENCE [LARGE SCALE GENOMIC DNA]</scope>
    <source>
        <strain evidence="8 9">JCM 4316</strain>
    </source>
</reference>
<feature type="domain" description="Ketosynthase family 3 (KS3)" evidence="7">
    <location>
        <begin position="7"/>
        <end position="428"/>
    </location>
</feature>
<feature type="domain" description="Carrier" evidence="6">
    <location>
        <begin position="819"/>
        <end position="894"/>
    </location>
</feature>
<proteinExistence type="predicted"/>